<evidence type="ECO:0000313" key="4">
    <source>
        <dbReference type="Proteomes" id="UP000265411"/>
    </source>
</evidence>
<dbReference type="AlphaFoldDB" id="A0A395R7H5"/>
<comment type="caution">
    <text evidence="3">The sequence shown here is derived from an EMBL/GenBank/DDBJ whole genome shotgun (WGS) entry which is preliminary data.</text>
</comment>
<feature type="domain" description="Abortive phage infection protein C-terminal" evidence="1">
    <location>
        <begin position="250"/>
        <end position="564"/>
    </location>
</feature>
<keyword evidence="4" id="KW-1185">Reference proteome</keyword>
<evidence type="ECO:0000259" key="2">
    <source>
        <dbReference type="Pfam" id="PF22879"/>
    </source>
</evidence>
<dbReference type="OrthoDB" id="9806213at2"/>
<evidence type="ECO:0000313" key="3">
    <source>
        <dbReference type="EMBL" id="RGP56045.1"/>
    </source>
</evidence>
<accession>A0A395R7H5</accession>
<gene>
    <name evidence="3" type="ORF">ASB58_01260</name>
</gene>
<name>A0A395R7H5_9PSED</name>
<dbReference type="Pfam" id="PF10592">
    <property type="entry name" value="AIPR"/>
    <property type="match status" value="1"/>
</dbReference>
<dbReference type="Proteomes" id="UP000265411">
    <property type="component" value="Unassembled WGS sequence"/>
</dbReference>
<dbReference type="InterPro" id="IPR055101">
    <property type="entry name" value="AIPR_N"/>
</dbReference>
<reference evidence="3 4" key="1">
    <citation type="journal article" date="2018" name="Syst. Appl. Microbiol.">
        <title>Pseudomonas gallaeciensis sp. nov., isolated from crude-oil-contaminated intertidal sand samples after the Prestige oil spill.</title>
        <authorList>
            <person name="Mulet M."/>
            <person name="Sanchez D."/>
            <person name="Rodriguez A.C."/>
            <person name="Nogales B."/>
            <person name="Bosch R."/>
            <person name="Busquets A."/>
            <person name="Gomila M."/>
            <person name="Lalucat J."/>
            <person name="Garcia-Valdes E."/>
        </authorList>
    </citation>
    <scope>NUCLEOTIDE SEQUENCE [LARGE SCALE GENOMIC DNA]</scope>
    <source>
        <strain evidence="3 4">V113</strain>
    </source>
</reference>
<organism evidence="3 4">
    <name type="scientific">Pseudomonas abyssi</name>
    <dbReference type="NCBI Taxonomy" id="170540"/>
    <lineage>
        <taxon>Bacteria</taxon>
        <taxon>Pseudomonadati</taxon>
        <taxon>Pseudomonadota</taxon>
        <taxon>Gammaproteobacteria</taxon>
        <taxon>Pseudomonadales</taxon>
        <taxon>Pseudomonadaceae</taxon>
        <taxon>Pseudomonas</taxon>
    </lineage>
</organism>
<feature type="domain" description="Abortive infection phage resistance protein N-terminal" evidence="2">
    <location>
        <begin position="35"/>
        <end position="190"/>
    </location>
</feature>
<proteinExistence type="predicted"/>
<dbReference type="Pfam" id="PF22879">
    <property type="entry name" value="AIPR_N"/>
    <property type="match status" value="1"/>
</dbReference>
<dbReference type="RefSeq" id="WP_118129079.1">
    <property type="nucleotide sequence ID" value="NZ_LMAZ01000001.1"/>
</dbReference>
<dbReference type="InterPro" id="IPR018891">
    <property type="entry name" value="AIPR_C"/>
</dbReference>
<sequence length="602" mass="67410">MELIDFLLETQVAIRDEVEKDVGPGEIPVPPEVIFTERLMAHMADEGITFDPVVCHFEAKVSSHNLKISGYAVSDTTDESGNPDRLDLFVSLYKNASELVSVPDSEIRTAAKEGVQFLRFCAAGRLSGKIDETNDVYSLVVDVERIFSGLDSIRIFVITDGVAKTRSYEPLDVAGKQVRLEIMDIQRLFNHVQQGRPRDELVVNFEQICGTALPSVWVPGSGDDEYDYALTAIPGEALRFLYDKYGPRILEANVRSFLGVSSKGVNKGIRDSLRDHPDRFMAYNNGIVVVADEARLAKATDGSTGVLWLQGMQIVNGGQTTASIYFAKKKHPEISLANVRVPAKIIVLRSGQDNDEELIANISKYANSQNVVKQSDLSANKPFHREVEKLSMRTYCPDGVGRWFYERSAGSYKVMLEKEATTPTQKKKLQQAIPPYRKLTKPDLARFINAWDQKPHIVSLGSQKNFQAFMDELQSLEESGQEMTPTQSDFKKMIAKAILFKAAHKVIRPKFPAFQANITSYTVSVLAMLLGERLDLNRVWDRQAISTELQQQIAIWAEEVNEALHFGAGGRMVSEWAKKPECWMRVKTAQYSPPLRGIPEVV</sequence>
<evidence type="ECO:0000259" key="1">
    <source>
        <dbReference type="Pfam" id="PF10592"/>
    </source>
</evidence>
<protein>
    <submittedName>
        <fullName evidence="3">Abortive phage infection protein</fullName>
    </submittedName>
</protein>
<dbReference type="EMBL" id="LMAZ01000001">
    <property type="protein sequence ID" value="RGP56045.1"/>
    <property type="molecule type" value="Genomic_DNA"/>
</dbReference>